<evidence type="ECO:0000313" key="1">
    <source>
        <dbReference type="EMBL" id="SUA47272.1"/>
    </source>
</evidence>
<accession>A0A378X283</accession>
<name>A0A378X283_9NOCA</name>
<proteinExistence type="predicted"/>
<evidence type="ECO:0000313" key="2">
    <source>
        <dbReference type="Proteomes" id="UP000255082"/>
    </source>
</evidence>
<dbReference type="AlphaFoldDB" id="A0A378X283"/>
<dbReference type="Proteomes" id="UP000255082">
    <property type="component" value="Unassembled WGS sequence"/>
</dbReference>
<reference evidence="1 2" key="1">
    <citation type="submission" date="2018-06" db="EMBL/GenBank/DDBJ databases">
        <authorList>
            <consortium name="Pathogen Informatics"/>
            <person name="Doyle S."/>
        </authorList>
    </citation>
    <scope>NUCLEOTIDE SEQUENCE [LARGE SCALE GENOMIC DNA]</scope>
    <source>
        <strain evidence="1 2">NCTC13184</strain>
    </source>
</reference>
<gene>
    <name evidence="1" type="ORF">NCTC13184_05812</name>
</gene>
<sequence length="267" mass="29574">MRRYRIRVTTPVPADQAAHCRTPCMADSRPLAFDSVIYRVPALANVTSTSSINAQARVRACHGAAFTVRTLPSCSKRTRRMVDHELLAEMVDIQTSSQWKPTGTVGPRDAAPERDFVRPQGVERLMRNTGLQGIPAQELAAGCDPAGSGCDRGVGPVNRNLTAGEPDRLRLADALRIACGEDVFWLAAVRDASSNRIVGWRRSHCCHTDLVLAVLEYAIWAGDVQDRQLPRQVDVLRPTQRFCSRIVWRTTGSRKVSYYHQVPAGTR</sequence>
<organism evidence="1 2">
    <name type="scientific">Nocardia africana</name>
    <dbReference type="NCBI Taxonomy" id="134964"/>
    <lineage>
        <taxon>Bacteria</taxon>
        <taxon>Bacillati</taxon>
        <taxon>Actinomycetota</taxon>
        <taxon>Actinomycetes</taxon>
        <taxon>Mycobacteriales</taxon>
        <taxon>Nocardiaceae</taxon>
        <taxon>Nocardia</taxon>
    </lineage>
</organism>
<protein>
    <submittedName>
        <fullName evidence="1">Uncharacterized protein</fullName>
    </submittedName>
</protein>
<dbReference type="EMBL" id="UGRU01000001">
    <property type="protein sequence ID" value="SUA47272.1"/>
    <property type="molecule type" value="Genomic_DNA"/>
</dbReference>